<keyword evidence="1" id="KW-0812">Transmembrane</keyword>
<evidence type="ECO:0000313" key="2">
    <source>
        <dbReference type="EMBL" id="PMD33959.1"/>
    </source>
</evidence>
<evidence type="ECO:0000313" key="3">
    <source>
        <dbReference type="Proteomes" id="UP000235786"/>
    </source>
</evidence>
<protein>
    <submittedName>
        <fullName evidence="2">Uncharacterized protein</fullName>
    </submittedName>
</protein>
<dbReference type="EMBL" id="KZ613955">
    <property type="protein sequence ID" value="PMD33959.1"/>
    <property type="molecule type" value="Genomic_DNA"/>
</dbReference>
<proteinExistence type="predicted"/>
<keyword evidence="1" id="KW-1133">Transmembrane helix</keyword>
<feature type="transmembrane region" description="Helical" evidence="1">
    <location>
        <begin position="21"/>
        <end position="47"/>
    </location>
</feature>
<accession>A0A2J6R641</accession>
<keyword evidence="3" id="KW-1185">Reference proteome</keyword>
<dbReference type="Proteomes" id="UP000235786">
    <property type="component" value="Unassembled WGS sequence"/>
</dbReference>
<dbReference type="AlphaFoldDB" id="A0A2J6R641"/>
<organism evidence="2 3">
    <name type="scientific">Hyaloscypha variabilis (strain UAMH 11265 / GT02V1 / F)</name>
    <name type="common">Meliniomyces variabilis</name>
    <dbReference type="NCBI Taxonomy" id="1149755"/>
    <lineage>
        <taxon>Eukaryota</taxon>
        <taxon>Fungi</taxon>
        <taxon>Dikarya</taxon>
        <taxon>Ascomycota</taxon>
        <taxon>Pezizomycotina</taxon>
        <taxon>Leotiomycetes</taxon>
        <taxon>Helotiales</taxon>
        <taxon>Hyaloscyphaceae</taxon>
        <taxon>Hyaloscypha</taxon>
        <taxon>Hyaloscypha variabilis</taxon>
    </lineage>
</organism>
<feature type="transmembrane region" description="Helical" evidence="1">
    <location>
        <begin position="67"/>
        <end position="89"/>
    </location>
</feature>
<feature type="transmembrane region" description="Helical" evidence="1">
    <location>
        <begin position="109"/>
        <end position="127"/>
    </location>
</feature>
<feature type="transmembrane region" description="Helical" evidence="1">
    <location>
        <begin position="133"/>
        <end position="160"/>
    </location>
</feature>
<evidence type="ECO:0000256" key="1">
    <source>
        <dbReference type="SAM" id="Phobius"/>
    </source>
</evidence>
<name>A0A2J6R641_HYAVF</name>
<reference evidence="2 3" key="1">
    <citation type="submission" date="2016-04" db="EMBL/GenBank/DDBJ databases">
        <title>A degradative enzymes factory behind the ericoid mycorrhizal symbiosis.</title>
        <authorList>
            <consortium name="DOE Joint Genome Institute"/>
            <person name="Martino E."/>
            <person name="Morin E."/>
            <person name="Grelet G."/>
            <person name="Kuo A."/>
            <person name="Kohler A."/>
            <person name="Daghino S."/>
            <person name="Barry K."/>
            <person name="Choi C."/>
            <person name="Cichocki N."/>
            <person name="Clum A."/>
            <person name="Copeland A."/>
            <person name="Hainaut M."/>
            <person name="Haridas S."/>
            <person name="Labutti K."/>
            <person name="Lindquist E."/>
            <person name="Lipzen A."/>
            <person name="Khouja H.-R."/>
            <person name="Murat C."/>
            <person name="Ohm R."/>
            <person name="Olson A."/>
            <person name="Spatafora J."/>
            <person name="Veneault-Fourrey C."/>
            <person name="Henrissat B."/>
            <person name="Grigoriev I."/>
            <person name="Martin F."/>
            <person name="Perotto S."/>
        </authorList>
    </citation>
    <scope>NUCLEOTIDE SEQUENCE [LARGE SCALE GENOMIC DNA]</scope>
    <source>
        <strain evidence="2 3">F</strain>
    </source>
</reference>
<keyword evidence="1" id="KW-0472">Membrane</keyword>
<dbReference type="OrthoDB" id="3457895at2759"/>
<sequence>MPIAFVADPAERRPKWSTTILGLHWFFQFITLGIFQLITILMVWVLIMGVTGEDGDSRGRPAPPTNYLFLTTMITILLSNAAILCTILYEWASTFVPSKYYKIQVVKSVYFLVLVTFVLSSGLNLPMEGNVSGAAWVWSTLLKMLIFVAPFWSSMLYAYIIKKRVSRDFGEGGEVAL</sequence>
<gene>
    <name evidence="2" type="ORF">L207DRAFT_517976</name>
</gene>